<organism evidence="2">
    <name type="scientific">Guillardia theta (strain CCMP2712)</name>
    <name type="common">Cryptophyte</name>
    <dbReference type="NCBI Taxonomy" id="905079"/>
    <lineage>
        <taxon>Eukaryota</taxon>
        <taxon>Cryptophyceae</taxon>
        <taxon>Pyrenomonadales</taxon>
        <taxon>Geminigeraceae</taxon>
        <taxon>Guillardia</taxon>
    </lineage>
</organism>
<dbReference type="InterPro" id="IPR008979">
    <property type="entry name" value="Galactose-bd-like_sf"/>
</dbReference>
<dbReference type="STRING" id="905079.L1ICK0"/>
<reference evidence="3" key="3">
    <citation type="submission" date="2016-03" db="UniProtKB">
        <authorList>
            <consortium name="EnsemblProtists"/>
        </authorList>
    </citation>
    <scope>IDENTIFICATION</scope>
</reference>
<evidence type="ECO:0000313" key="2">
    <source>
        <dbReference type="EMBL" id="EKX33787.1"/>
    </source>
</evidence>
<protein>
    <recommendedName>
        <fullName evidence="1">F5/8 type C domain-containing protein</fullName>
    </recommendedName>
</protein>
<dbReference type="Gene3D" id="2.60.120.260">
    <property type="entry name" value="Galactose-binding domain-like"/>
    <property type="match status" value="1"/>
</dbReference>
<dbReference type="AlphaFoldDB" id="L1ICK0"/>
<feature type="domain" description="F5/8 type C" evidence="1">
    <location>
        <begin position="1"/>
        <end position="135"/>
    </location>
</feature>
<accession>L1ICK0</accession>
<evidence type="ECO:0000313" key="4">
    <source>
        <dbReference type="Proteomes" id="UP000011087"/>
    </source>
</evidence>
<dbReference type="EnsemblProtists" id="EKX33787">
    <property type="protein sequence ID" value="EKX33787"/>
    <property type="gene ID" value="GUITHDRAFT_81119"/>
</dbReference>
<keyword evidence="4" id="KW-1185">Reference proteome</keyword>
<dbReference type="InterPro" id="IPR000421">
    <property type="entry name" value="FA58C"/>
</dbReference>
<proteinExistence type="predicted"/>
<dbReference type="PANTHER" id="PTHR24543">
    <property type="entry name" value="MULTICOPPER OXIDASE-RELATED"/>
    <property type="match status" value="1"/>
</dbReference>
<dbReference type="PaxDb" id="55529-EKX33787"/>
<dbReference type="PROSITE" id="PS50022">
    <property type="entry name" value="FA58C_3"/>
    <property type="match status" value="1"/>
</dbReference>
<gene>
    <name evidence="2" type="ORF">GUITHDRAFT_81119</name>
</gene>
<dbReference type="EMBL" id="JH993129">
    <property type="protein sequence ID" value="EKX33787.1"/>
    <property type="molecule type" value="Genomic_DNA"/>
</dbReference>
<dbReference type="RefSeq" id="XP_005820767.1">
    <property type="nucleotide sequence ID" value="XM_005820710.1"/>
</dbReference>
<dbReference type="OMA" id="GPINARY"/>
<evidence type="ECO:0000259" key="1">
    <source>
        <dbReference type="PROSITE" id="PS50022"/>
    </source>
</evidence>
<dbReference type="OrthoDB" id="5985199at2759"/>
<dbReference type="CDD" id="cd00057">
    <property type="entry name" value="FA58C"/>
    <property type="match status" value="1"/>
</dbReference>
<dbReference type="KEGG" id="gtt:GUITHDRAFT_81119"/>
<name>L1ICK0_GUITC</name>
<dbReference type="PANTHER" id="PTHR24543:SF325">
    <property type="entry name" value="F5_8 TYPE C DOMAIN-CONTAINING PROTEIN"/>
    <property type="match status" value="1"/>
</dbReference>
<sequence>MAPPDYSYSYSSVFDNDNIGVGHGRGRLRSPQGWSAKGKNIGEWMQIDGGEVQSIAGVVVQGRHDMDQRVTLFDVEISDDGQKWVEVECGRIFDGNSDRDTKVFAVFTSPVLGRFVRIYPLDWQGHMSMRAALLL</sequence>
<dbReference type="GeneID" id="17290538"/>
<reference evidence="4" key="2">
    <citation type="submission" date="2012-11" db="EMBL/GenBank/DDBJ databases">
        <authorList>
            <person name="Kuo A."/>
            <person name="Curtis B.A."/>
            <person name="Tanifuji G."/>
            <person name="Burki F."/>
            <person name="Gruber A."/>
            <person name="Irimia M."/>
            <person name="Maruyama S."/>
            <person name="Arias M.C."/>
            <person name="Ball S.G."/>
            <person name="Gile G.H."/>
            <person name="Hirakawa Y."/>
            <person name="Hopkins J.F."/>
            <person name="Rensing S.A."/>
            <person name="Schmutz J."/>
            <person name="Symeonidi A."/>
            <person name="Elias M."/>
            <person name="Eveleigh R.J."/>
            <person name="Herman E.K."/>
            <person name="Klute M.J."/>
            <person name="Nakayama T."/>
            <person name="Obornik M."/>
            <person name="Reyes-Prieto A."/>
            <person name="Armbrust E.V."/>
            <person name="Aves S.J."/>
            <person name="Beiko R.G."/>
            <person name="Coutinho P."/>
            <person name="Dacks J.B."/>
            <person name="Durnford D.G."/>
            <person name="Fast N.M."/>
            <person name="Green B.R."/>
            <person name="Grisdale C."/>
            <person name="Hempe F."/>
            <person name="Henrissat B."/>
            <person name="Hoppner M.P."/>
            <person name="Ishida K.-I."/>
            <person name="Kim E."/>
            <person name="Koreny L."/>
            <person name="Kroth P.G."/>
            <person name="Liu Y."/>
            <person name="Malik S.-B."/>
            <person name="Maier U.G."/>
            <person name="McRose D."/>
            <person name="Mock T."/>
            <person name="Neilson J.A."/>
            <person name="Onodera N.T."/>
            <person name="Poole A.M."/>
            <person name="Pritham E.J."/>
            <person name="Richards T.A."/>
            <person name="Rocap G."/>
            <person name="Roy S.W."/>
            <person name="Sarai C."/>
            <person name="Schaack S."/>
            <person name="Shirato S."/>
            <person name="Slamovits C.H."/>
            <person name="Spencer D.F."/>
            <person name="Suzuki S."/>
            <person name="Worden A.Z."/>
            <person name="Zauner S."/>
            <person name="Barry K."/>
            <person name="Bell C."/>
            <person name="Bharti A.K."/>
            <person name="Crow J.A."/>
            <person name="Grimwood J."/>
            <person name="Kramer R."/>
            <person name="Lindquist E."/>
            <person name="Lucas S."/>
            <person name="Salamov A."/>
            <person name="McFadden G.I."/>
            <person name="Lane C.E."/>
            <person name="Keeling P.J."/>
            <person name="Gray M.W."/>
            <person name="Grigoriev I.V."/>
            <person name="Archibald J.M."/>
        </authorList>
    </citation>
    <scope>NUCLEOTIDE SEQUENCE</scope>
    <source>
        <strain evidence="4">CCMP2712</strain>
    </source>
</reference>
<dbReference type="HOGENOM" id="CLU_030066_1_2_1"/>
<dbReference type="eggNOG" id="KOG2649">
    <property type="taxonomic scope" value="Eukaryota"/>
</dbReference>
<dbReference type="Pfam" id="PF00754">
    <property type="entry name" value="F5_F8_type_C"/>
    <property type="match status" value="1"/>
</dbReference>
<dbReference type="SMART" id="SM00231">
    <property type="entry name" value="FA58C"/>
    <property type="match status" value="1"/>
</dbReference>
<feature type="non-terminal residue" evidence="2">
    <location>
        <position position="135"/>
    </location>
</feature>
<reference evidence="2 4" key="1">
    <citation type="journal article" date="2012" name="Nature">
        <title>Algal genomes reveal evolutionary mosaicism and the fate of nucleomorphs.</title>
        <authorList>
            <consortium name="DOE Joint Genome Institute"/>
            <person name="Curtis B.A."/>
            <person name="Tanifuji G."/>
            <person name="Burki F."/>
            <person name="Gruber A."/>
            <person name="Irimia M."/>
            <person name="Maruyama S."/>
            <person name="Arias M.C."/>
            <person name="Ball S.G."/>
            <person name="Gile G.H."/>
            <person name="Hirakawa Y."/>
            <person name="Hopkins J.F."/>
            <person name="Kuo A."/>
            <person name="Rensing S.A."/>
            <person name="Schmutz J."/>
            <person name="Symeonidi A."/>
            <person name="Elias M."/>
            <person name="Eveleigh R.J."/>
            <person name="Herman E.K."/>
            <person name="Klute M.J."/>
            <person name="Nakayama T."/>
            <person name="Obornik M."/>
            <person name="Reyes-Prieto A."/>
            <person name="Armbrust E.V."/>
            <person name="Aves S.J."/>
            <person name="Beiko R.G."/>
            <person name="Coutinho P."/>
            <person name="Dacks J.B."/>
            <person name="Durnford D.G."/>
            <person name="Fast N.M."/>
            <person name="Green B.R."/>
            <person name="Grisdale C.J."/>
            <person name="Hempel F."/>
            <person name="Henrissat B."/>
            <person name="Hoppner M.P."/>
            <person name="Ishida K."/>
            <person name="Kim E."/>
            <person name="Koreny L."/>
            <person name="Kroth P.G."/>
            <person name="Liu Y."/>
            <person name="Malik S.B."/>
            <person name="Maier U.G."/>
            <person name="McRose D."/>
            <person name="Mock T."/>
            <person name="Neilson J.A."/>
            <person name="Onodera N.T."/>
            <person name="Poole A.M."/>
            <person name="Pritham E.J."/>
            <person name="Richards T.A."/>
            <person name="Rocap G."/>
            <person name="Roy S.W."/>
            <person name="Sarai C."/>
            <person name="Schaack S."/>
            <person name="Shirato S."/>
            <person name="Slamovits C.H."/>
            <person name="Spencer D.F."/>
            <person name="Suzuki S."/>
            <person name="Worden A.Z."/>
            <person name="Zauner S."/>
            <person name="Barry K."/>
            <person name="Bell C."/>
            <person name="Bharti A.K."/>
            <person name="Crow J.A."/>
            <person name="Grimwood J."/>
            <person name="Kramer R."/>
            <person name="Lindquist E."/>
            <person name="Lucas S."/>
            <person name="Salamov A."/>
            <person name="McFadden G.I."/>
            <person name="Lane C.E."/>
            <person name="Keeling P.J."/>
            <person name="Gray M.W."/>
            <person name="Grigoriev I.V."/>
            <person name="Archibald J.M."/>
        </authorList>
    </citation>
    <scope>NUCLEOTIDE SEQUENCE</scope>
    <source>
        <strain evidence="2 4">CCMP2712</strain>
    </source>
</reference>
<dbReference type="SUPFAM" id="SSF49785">
    <property type="entry name" value="Galactose-binding domain-like"/>
    <property type="match status" value="1"/>
</dbReference>
<evidence type="ECO:0000313" key="3">
    <source>
        <dbReference type="EnsemblProtists" id="EKX33787"/>
    </source>
</evidence>
<dbReference type="Proteomes" id="UP000011087">
    <property type="component" value="Unassembled WGS sequence"/>
</dbReference>